<evidence type="ECO:0000313" key="6">
    <source>
        <dbReference type="Proteomes" id="UP001165190"/>
    </source>
</evidence>
<gene>
    <name evidence="5" type="ORF">HRI_003180500</name>
</gene>
<evidence type="ECO:0000256" key="3">
    <source>
        <dbReference type="ARBA" id="ARBA00022801"/>
    </source>
</evidence>
<dbReference type="Gene3D" id="3.60.10.10">
    <property type="entry name" value="Endonuclease/exonuclease/phosphatase"/>
    <property type="match status" value="1"/>
</dbReference>
<evidence type="ECO:0008006" key="7">
    <source>
        <dbReference type="Google" id="ProtNLM"/>
    </source>
</evidence>
<organism evidence="5 6">
    <name type="scientific">Hibiscus trionum</name>
    <name type="common">Flower of an hour</name>
    <dbReference type="NCBI Taxonomy" id="183268"/>
    <lineage>
        <taxon>Eukaryota</taxon>
        <taxon>Viridiplantae</taxon>
        <taxon>Streptophyta</taxon>
        <taxon>Embryophyta</taxon>
        <taxon>Tracheophyta</taxon>
        <taxon>Spermatophyta</taxon>
        <taxon>Magnoliopsida</taxon>
        <taxon>eudicotyledons</taxon>
        <taxon>Gunneridae</taxon>
        <taxon>Pentapetalae</taxon>
        <taxon>rosids</taxon>
        <taxon>malvids</taxon>
        <taxon>Malvales</taxon>
        <taxon>Malvaceae</taxon>
        <taxon>Malvoideae</taxon>
        <taxon>Hibiscus</taxon>
    </lineage>
</organism>
<dbReference type="Proteomes" id="UP001165190">
    <property type="component" value="Unassembled WGS sequence"/>
</dbReference>
<protein>
    <recommendedName>
        <fullName evidence="7">Endonuclease/exonuclease/phosphatase domain-containing protein</fullName>
    </recommendedName>
</protein>
<dbReference type="GO" id="GO:0046872">
    <property type="term" value="F:metal ion binding"/>
    <property type="evidence" value="ECO:0007669"/>
    <property type="project" value="UniProtKB-KW"/>
</dbReference>
<keyword evidence="6" id="KW-1185">Reference proteome</keyword>
<dbReference type="InterPro" id="IPR004808">
    <property type="entry name" value="AP_endonuc_1"/>
</dbReference>
<dbReference type="PANTHER" id="PTHR22748">
    <property type="entry name" value="AP ENDONUCLEASE"/>
    <property type="match status" value="1"/>
</dbReference>
<dbReference type="AlphaFoldDB" id="A0A9W7IET2"/>
<sequence>MNQSFIMSWNEMGLNKQEKKAAVRRIISKSGARICFLQETKLCSVDIRTIRQISGHTSNMKWIYSPSTGSAGGLISLWDPMVFDCNIHIVNDSYICLIGNMNYKEFSSVCVLVNVYAPNGPSERKAVFTTYRRN</sequence>
<comment type="cofactor">
    <cofactor evidence="1">
        <name>Mg(2+)</name>
        <dbReference type="ChEBI" id="CHEBI:18420"/>
    </cofactor>
</comment>
<name>A0A9W7IET2_HIBTR</name>
<evidence type="ECO:0000256" key="4">
    <source>
        <dbReference type="ARBA" id="ARBA00022842"/>
    </source>
</evidence>
<accession>A0A9W7IET2</accession>
<keyword evidence="4" id="KW-0460">Magnesium</keyword>
<dbReference type="GO" id="GO:0008081">
    <property type="term" value="F:phosphoric diester hydrolase activity"/>
    <property type="evidence" value="ECO:0007669"/>
    <property type="project" value="TreeGrafter"/>
</dbReference>
<evidence type="ECO:0000256" key="1">
    <source>
        <dbReference type="ARBA" id="ARBA00001946"/>
    </source>
</evidence>
<dbReference type="SUPFAM" id="SSF56219">
    <property type="entry name" value="DNase I-like"/>
    <property type="match status" value="1"/>
</dbReference>
<dbReference type="InterPro" id="IPR036691">
    <property type="entry name" value="Endo/exonu/phosph_ase_sf"/>
</dbReference>
<keyword evidence="2" id="KW-0479">Metal-binding</keyword>
<dbReference type="GO" id="GO:0005634">
    <property type="term" value="C:nucleus"/>
    <property type="evidence" value="ECO:0007669"/>
    <property type="project" value="TreeGrafter"/>
</dbReference>
<keyword evidence="3" id="KW-0378">Hydrolase</keyword>
<reference evidence="5" key="1">
    <citation type="submission" date="2023-05" db="EMBL/GenBank/DDBJ databases">
        <title>Genome and transcriptome analyses reveal genes involved in the formation of fine ridges on petal epidermal cells in Hibiscus trionum.</title>
        <authorList>
            <person name="Koshimizu S."/>
            <person name="Masuda S."/>
            <person name="Ishii T."/>
            <person name="Shirasu K."/>
            <person name="Hoshino A."/>
            <person name="Arita M."/>
        </authorList>
    </citation>
    <scope>NUCLEOTIDE SEQUENCE</scope>
    <source>
        <strain evidence="5">Hamamatsu line</strain>
    </source>
</reference>
<comment type="caution">
    <text evidence="5">The sequence shown here is derived from an EMBL/GenBank/DDBJ whole genome shotgun (WGS) entry which is preliminary data.</text>
</comment>
<evidence type="ECO:0000313" key="5">
    <source>
        <dbReference type="EMBL" id="GMI95112.1"/>
    </source>
</evidence>
<dbReference type="GO" id="GO:0008311">
    <property type="term" value="F:double-stranded DNA 3'-5' DNA exonuclease activity"/>
    <property type="evidence" value="ECO:0007669"/>
    <property type="project" value="TreeGrafter"/>
</dbReference>
<dbReference type="OrthoDB" id="692400at2759"/>
<dbReference type="PANTHER" id="PTHR22748:SF19">
    <property type="entry name" value="ENDONUCLEASE_EXONUCLEASE_PHOSPHATASE DOMAIN-CONTAINING PROTEIN"/>
    <property type="match status" value="1"/>
</dbReference>
<proteinExistence type="predicted"/>
<dbReference type="GO" id="GO:0006284">
    <property type="term" value="P:base-excision repair"/>
    <property type="evidence" value="ECO:0007669"/>
    <property type="project" value="TreeGrafter"/>
</dbReference>
<dbReference type="GO" id="GO:0003906">
    <property type="term" value="F:DNA-(apurinic or apyrimidinic site) endonuclease activity"/>
    <property type="evidence" value="ECO:0007669"/>
    <property type="project" value="TreeGrafter"/>
</dbReference>
<evidence type="ECO:0000256" key="2">
    <source>
        <dbReference type="ARBA" id="ARBA00022723"/>
    </source>
</evidence>
<dbReference type="EMBL" id="BSYR01000026">
    <property type="protein sequence ID" value="GMI95112.1"/>
    <property type="molecule type" value="Genomic_DNA"/>
</dbReference>